<keyword evidence="2" id="KW-1185">Reference proteome</keyword>
<organism evidence="1 2">
    <name type="scientific">Collybiopsis confluens</name>
    <dbReference type="NCBI Taxonomy" id="2823264"/>
    <lineage>
        <taxon>Eukaryota</taxon>
        <taxon>Fungi</taxon>
        <taxon>Dikarya</taxon>
        <taxon>Basidiomycota</taxon>
        <taxon>Agaricomycotina</taxon>
        <taxon>Agaricomycetes</taxon>
        <taxon>Agaricomycetidae</taxon>
        <taxon>Agaricales</taxon>
        <taxon>Marasmiineae</taxon>
        <taxon>Omphalotaceae</taxon>
        <taxon>Collybiopsis</taxon>
    </lineage>
</organism>
<dbReference type="EMBL" id="JAACJN010000042">
    <property type="protein sequence ID" value="KAF5384664.1"/>
    <property type="molecule type" value="Genomic_DNA"/>
</dbReference>
<dbReference type="OrthoDB" id="3365698at2759"/>
<protein>
    <recommendedName>
        <fullName evidence="3">F-box domain-containing protein</fullName>
    </recommendedName>
</protein>
<sequence length="611" mass="68415">MSSSPFATVLGTNYAPSSVELSQLNDLLIEPQQELDRLGSEIARAQAILDDLLSKQQKVQKYFEAHRALMSPIRQLPSETLAEIFQWCLPASDVGYGARSLAHAPLLLTTICRDWRRVSMETPRLWSSLHIFFPPYLEKGVRSRRIAGIELWLQRSGRLPLSISLHGSSVHGRRPLPPPDLLQHQLSEGENIMMPLMNTLLSFRDRIQHIHFALNSTDLIAFRELLVSSGSSLTSLLSFKLDDFRAQGIISSSAQLGLTAINYEPLRTLLSLMPALQNLDIRKIQGRGDSHFHTFHNRWDMLTDLSILQPLVPADLFTILTKSRALKTLAAVITVSGAFDPTALTQVTLMNLTSLRLGIQVYLNLGHGLYTLTREEVDVEQDRQIACISAITSRITCPQLKALYLSWDGLFAPLSRAPIIHFPVQALETLGLEIPMTSEAFTECLSLVPALVSLDFVDAGDMFRGEGASTLRDQHFSILTPSADDPIPVCPQLRHLRIINHAANSRYLSAGWSPRALVQFITARAMVNTLDCCDLFSTSPLLLSDEESRSLRAVKEDGKCKLRLHENKPLQTQYVDEPMSGLVNQTRHRRLRRKLADILDNYIESDARVII</sequence>
<accession>A0A8H5HK45</accession>
<evidence type="ECO:0000313" key="1">
    <source>
        <dbReference type="EMBL" id="KAF5384664.1"/>
    </source>
</evidence>
<dbReference type="Proteomes" id="UP000518752">
    <property type="component" value="Unassembled WGS sequence"/>
</dbReference>
<reference evidence="1 2" key="1">
    <citation type="journal article" date="2020" name="ISME J.">
        <title>Uncovering the hidden diversity of litter-decomposition mechanisms in mushroom-forming fungi.</title>
        <authorList>
            <person name="Floudas D."/>
            <person name="Bentzer J."/>
            <person name="Ahren D."/>
            <person name="Johansson T."/>
            <person name="Persson P."/>
            <person name="Tunlid A."/>
        </authorList>
    </citation>
    <scope>NUCLEOTIDE SEQUENCE [LARGE SCALE GENOMIC DNA]</scope>
    <source>
        <strain evidence="1 2">CBS 406.79</strain>
    </source>
</reference>
<dbReference type="Gene3D" id="3.80.10.10">
    <property type="entry name" value="Ribonuclease Inhibitor"/>
    <property type="match status" value="1"/>
</dbReference>
<gene>
    <name evidence="1" type="ORF">D9757_007487</name>
</gene>
<dbReference type="InterPro" id="IPR032675">
    <property type="entry name" value="LRR_dom_sf"/>
</dbReference>
<dbReference type="AlphaFoldDB" id="A0A8H5HK45"/>
<evidence type="ECO:0008006" key="3">
    <source>
        <dbReference type="Google" id="ProtNLM"/>
    </source>
</evidence>
<evidence type="ECO:0000313" key="2">
    <source>
        <dbReference type="Proteomes" id="UP000518752"/>
    </source>
</evidence>
<name>A0A8H5HK45_9AGAR</name>
<comment type="caution">
    <text evidence="1">The sequence shown here is derived from an EMBL/GenBank/DDBJ whole genome shotgun (WGS) entry which is preliminary data.</text>
</comment>
<proteinExistence type="predicted"/>